<dbReference type="GO" id="GO:0005886">
    <property type="term" value="C:plasma membrane"/>
    <property type="evidence" value="ECO:0007669"/>
    <property type="project" value="UniProtKB-SubCell"/>
</dbReference>
<keyword evidence="4 6" id="KW-1133">Transmembrane helix</keyword>
<accession>A0A4Q1CID8</accession>
<feature type="transmembrane region" description="Helical" evidence="6">
    <location>
        <begin position="364"/>
        <end position="384"/>
    </location>
</feature>
<dbReference type="InterPro" id="IPR025405">
    <property type="entry name" value="DUF4131"/>
</dbReference>
<dbReference type="PANTHER" id="PTHR30619:SF1">
    <property type="entry name" value="RECOMBINATION PROTEIN 2"/>
    <property type="match status" value="1"/>
</dbReference>
<evidence type="ECO:0000256" key="4">
    <source>
        <dbReference type="ARBA" id="ARBA00022989"/>
    </source>
</evidence>
<dbReference type="PANTHER" id="PTHR30619">
    <property type="entry name" value="DNA INTERNALIZATION/COMPETENCE PROTEIN COMEC/REC2"/>
    <property type="match status" value="1"/>
</dbReference>
<evidence type="ECO:0000313" key="10">
    <source>
        <dbReference type="Proteomes" id="UP000290204"/>
    </source>
</evidence>
<feature type="transmembrane region" description="Helical" evidence="6">
    <location>
        <begin position="514"/>
        <end position="531"/>
    </location>
</feature>
<keyword evidence="2" id="KW-1003">Cell membrane</keyword>
<feature type="transmembrane region" description="Helical" evidence="6">
    <location>
        <begin position="259"/>
        <end position="281"/>
    </location>
</feature>
<keyword evidence="5 6" id="KW-0472">Membrane</keyword>
<reference evidence="9 10" key="1">
    <citation type="submission" date="2019-01" db="EMBL/GenBank/DDBJ databases">
        <title>Lacibacter sp. strain TTM-7.</title>
        <authorList>
            <person name="Chen W.-M."/>
        </authorList>
    </citation>
    <scope>NUCLEOTIDE SEQUENCE [LARGE SCALE GENOMIC DNA]</scope>
    <source>
        <strain evidence="9 10">TTM-7</strain>
    </source>
</reference>
<feature type="domain" description="DUF4131" evidence="8">
    <location>
        <begin position="28"/>
        <end position="196"/>
    </location>
</feature>
<dbReference type="Proteomes" id="UP000290204">
    <property type="component" value="Unassembled WGS sequence"/>
</dbReference>
<feature type="transmembrane region" description="Helical" evidence="6">
    <location>
        <begin position="33"/>
        <end position="50"/>
    </location>
</feature>
<organism evidence="9 10">
    <name type="scientific">Lacibacter luteus</name>
    <dbReference type="NCBI Taxonomy" id="2508719"/>
    <lineage>
        <taxon>Bacteria</taxon>
        <taxon>Pseudomonadati</taxon>
        <taxon>Bacteroidota</taxon>
        <taxon>Chitinophagia</taxon>
        <taxon>Chitinophagales</taxon>
        <taxon>Chitinophagaceae</taxon>
        <taxon>Lacibacter</taxon>
    </lineage>
</organism>
<dbReference type="RefSeq" id="WP_129131198.1">
    <property type="nucleotide sequence ID" value="NZ_SDHW01000003.1"/>
</dbReference>
<evidence type="ECO:0000256" key="1">
    <source>
        <dbReference type="ARBA" id="ARBA00004651"/>
    </source>
</evidence>
<feature type="transmembrane region" description="Helical" evidence="6">
    <location>
        <begin position="488"/>
        <end position="507"/>
    </location>
</feature>
<evidence type="ECO:0000256" key="2">
    <source>
        <dbReference type="ARBA" id="ARBA00022475"/>
    </source>
</evidence>
<comment type="caution">
    <text evidence="9">The sequence shown here is derived from an EMBL/GenBank/DDBJ whole genome shotgun (WGS) entry which is preliminary data.</text>
</comment>
<gene>
    <name evidence="9" type="ORF">ESA94_12270</name>
</gene>
<name>A0A4Q1CID8_9BACT</name>
<feature type="domain" description="ComEC/Rec2-related protein" evidence="7">
    <location>
        <begin position="239"/>
        <end position="506"/>
    </location>
</feature>
<dbReference type="Pfam" id="PF13567">
    <property type="entry name" value="DUF4131"/>
    <property type="match status" value="1"/>
</dbReference>
<dbReference type="InterPro" id="IPR004477">
    <property type="entry name" value="ComEC_N"/>
</dbReference>
<evidence type="ECO:0000313" key="9">
    <source>
        <dbReference type="EMBL" id="RXK59824.1"/>
    </source>
</evidence>
<feature type="transmembrane region" description="Helical" evidence="6">
    <location>
        <begin position="451"/>
        <end position="468"/>
    </location>
</feature>
<sequence length="689" mass="79197">MIPIWKNIPYLRVLLPLIAGILCGWYFSLHWQVAVIAAIVALPVYLYLQFSGERSKYYNSWINGVAFNIIFIAFGIALSWLKQTPHQSNWAGHYYKDGDVVQLRLLEPLSEREKTYKALSEITVVYRNQKARKVTGKAMIYFRKDSIAPVLQYGDIILVSSNLQEIKNAGNPGGFDYKRYALFNGITHQFFVKSSEYKKLPQQQTSFFYKTMFQLRSYILQTIRKHVKGDMEQSIAEALLIGYRDDLDRDLVQAYSNTGVVHIIAVSGMHLGLIYGLLMFLFKRFNRNKRMKIIRAILVIALLWLFSLLTGASASVLRAVIMFTVIVGAEVIDRKGNIYNSMAASAVALLFFNPFLLWDVGFQLSYAAVLSIVLFMKPIYHWIAIQNKSLDWLWKLNALTLSAQILTLPLCMYHFHQAPTLFLITNLIAVPLSSLVLFALIFLMIISPITILANATGWLITKLLWLMNQFILWADHFRFAVIDGIQHSPIQTILLYAIIATAGIWLIEKNKPALRWLLGSIVCFFAVQSFYRYQTIQQQKLVVYNLSQHTAIDFMLGNQYYFAGDSVLLQDGFLRNFHLKPSRIAHRTYHQPNTVIPGIRSWQLNGKTIVHINRSYRYDSTTNINADVVIISQNPKLYLNQLQKTINCKLLVFDSSNPQWKLKYWKADCQKLGINFFCTSEQGAFVMNL</sequence>
<feature type="transmembrane region" description="Helical" evidence="6">
    <location>
        <begin position="9"/>
        <end position="27"/>
    </location>
</feature>
<evidence type="ECO:0000259" key="7">
    <source>
        <dbReference type="Pfam" id="PF03772"/>
    </source>
</evidence>
<dbReference type="NCBIfam" id="TIGR00360">
    <property type="entry name" value="ComEC_N-term"/>
    <property type="match status" value="1"/>
</dbReference>
<keyword evidence="3 6" id="KW-0812">Transmembrane</keyword>
<feature type="transmembrane region" description="Helical" evidence="6">
    <location>
        <begin position="339"/>
        <end position="358"/>
    </location>
</feature>
<dbReference type="AlphaFoldDB" id="A0A4Q1CID8"/>
<dbReference type="Pfam" id="PF03772">
    <property type="entry name" value="Competence"/>
    <property type="match status" value="1"/>
</dbReference>
<dbReference type="EMBL" id="SDHW01000003">
    <property type="protein sequence ID" value="RXK59824.1"/>
    <property type="molecule type" value="Genomic_DNA"/>
</dbReference>
<keyword evidence="10" id="KW-1185">Reference proteome</keyword>
<evidence type="ECO:0000256" key="3">
    <source>
        <dbReference type="ARBA" id="ARBA00022692"/>
    </source>
</evidence>
<feature type="transmembrane region" description="Helical" evidence="6">
    <location>
        <begin position="421"/>
        <end position="444"/>
    </location>
</feature>
<comment type="subcellular location">
    <subcellularLocation>
        <location evidence="1">Cell membrane</location>
        <topology evidence="1">Multi-pass membrane protein</topology>
    </subcellularLocation>
</comment>
<feature type="transmembrane region" description="Helical" evidence="6">
    <location>
        <begin position="62"/>
        <end position="81"/>
    </location>
</feature>
<feature type="transmembrane region" description="Helical" evidence="6">
    <location>
        <begin position="293"/>
        <end position="309"/>
    </location>
</feature>
<evidence type="ECO:0000259" key="8">
    <source>
        <dbReference type="Pfam" id="PF13567"/>
    </source>
</evidence>
<evidence type="ECO:0000256" key="5">
    <source>
        <dbReference type="ARBA" id="ARBA00023136"/>
    </source>
</evidence>
<dbReference type="InterPro" id="IPR052159">
    <property type="entry name" value="Competence_DNA_uptake"/>
</dbReference>
<dbReference type="OrthoDB" id="9761531at2"/>
<proteinExistence type="predicted"/>
<evidence type="ECO:0000256" key="6">
    <source>
        <dbReference type="SAM" id="Phobius"/>
    </source>
</evidence>
<protein>
    <submittedName>
        <fullName evidence="9">ComEC family competence protein</fullName>
    </submittedName>
</protein>